<dbReference type="AlphaFoldDB" id="A0A0F9RB94"/>
<accession>A0A0F9RB94</accession>
<organism evidence="1">
    <name type="scientific">marine sediment metagenome</name>
    <dbReference type="NCBI Taxonomy" id="412755"/>
    <lineage>
        <taxon>unclassified sequences</taxon>
        <taxon>metagenomes</taxon>
        <taxon>ecological metagenomes</taxon>
    </lineage>
</organism>
<comment type="caution">
    <text evidence="1">The sequence shown here is derived from an EMBL/GenBank/DDBJ whole genome shotgun (WGS) entry which is preliminary data.</text>
</comment>
<proteinExistence type="predicted"/>
<sequence>MKQEITFDQWDSLNEKVKLKLDAWLMKKYYVLGWSPSQSAVQQNEWVPKRLMTIGLMIEFLGYEIFHFWLVNNQWVTKVEDGADVHVELADALWEATKEVLNG</sequence>
<dbReference type="EMBL" id="LAZR01001030">
    <property type="protein sequence ID" value="KKN52164.1"/>
    <property type="molecule type" value="Genomic_DNA"/>
</dbReference>
<evidence type="ECO:0000313" key="1">
    <source>
        <dbReference type="EMBL" id="KKN52164.1"/>
    </source>
</evidence>
<name>A0A0F9RB94_9ZZZZ</name>
<gene>
    <name evidence="1" type="ORF">LCGC14_0615140</name>
</gene>
<reference evidence="1" key="1">
    <citation type="journal article" date="2015" name="Nature">
        <title>Complex archaea that bridge the gap between prokaryotes and eukaryotes.</title>
        <authorList>
            <person name="Spang A."/>
            <person name="Saw J.H."/>
            <person name="Jorgensen S.L."/>
            <person name="Zaremba-Niedzwiedzka K."/>
            <person name="Martijn J."/>
            <person name="Lind A.E."/>
            <person name="van Eijk R."/>
            <person name="Schleper C."/>
            <person name="Guy L."/>
            <person name="Ettema T.J."/>
        </authorList>
    </citation>
    <scope>NUCLEOTIDE SEQUENCE</scope>
</reference>
<protein>
    <submittedName>
        <fullName evidence="1">Uncharacterized protein</fullName>
    </submittedName>
</protein>